<feature type="transmembrane region" description="Helical" evidence="7">
    <location>
        <begin position="447"/>
        <end position="463"/>
    </location>
</feature>
<dbReference type="CDD" id="cd17330">
    <property type="entry name" value="MFS_SLC46_TetA_like"/>
    <property type="match status" value="1"/>
</dbReference>
<evidence type="ECO:0000256" key="7">
    <source>
        <dbReference type="SAM" id="Phobius"/>
    </source>
</evidence>
<gene>
    <name evidence="9" type="ORF">B2J93_6103</name>
</gene>
<dbReference type="PANTHER" id="PTHR23504">
    <property type="entry name" value="MAJOR FACILITATOR SUPERFAMILY DOMAIN-CONTAINING PROTEIN 10"/>
    <property type="match status" value="1"/>
</dbReference>
<sequence length="579" mass="63235">MGLSLSPNNNNSAASENTPLLGSAPDAPTRPVSEDNILSHESSESTPVAHHVDHTPLPKLQILLLCLARLVEPMAFFCIFPFVNQMIRETGNLEEADVGFYSGFIWGRASDRIGRKPVLVFSMAGVAVGTASFGLSKTIWQMVLLRCFAGVFSGTVVTIRAMITENSTPRTQARAFSFFAFSGNMGIFLGPVLGGILQSPARQYGGLFESIQFFRNYPYALPTFATGSVGVAVAVLCAIWVKETLKKKPKGGDDTEVEAPMSVRKIIRAPDVAYVLFIYGHVMLLGLGYTAISTLLYYTSIPLGGYGFSPLHISFFLATVGIAQGIWLLLFFPILHRKYGTGNILRGCYLAWPFFFAASPLCNFFLRRGWTTAFWIVAPTLQIVGSGVAMGFTCVQLALNDVSPSSNTLGTLNALALTLVSAIRTVGPAVFSSMFAFGAHSQFLDGYLIWVVLIFIALIGAGVQNRRLGAANPSLSILCRERPNNSKHPRSHDLGNGWEMPTRNAATGRDLWELLTKQVRRRAEAGMHAVARWIRETGTRRQTLRRRRRPVRERTPYSGGPLGKIKTREADALLAVGCA</sequence>
<feature type="region of interest" description="Disordered" evidence="6">
    <location>
        <begin position="541"/>
        <end position="564"/>
    </location>
</feature>
<organism evidence="9 10">
    <name type="scientific">Diplocarpon coronariae</name>
    <dbReference type="NCBI Taxonomy" id="2795749"/>
    <lineage>
        <taxon>Eukaryota</taxon>
        <taxon>Fungi</taxon>
        <taxon>Dikarya</taxon>
        <taxon>Ascomycota</taxon>
        <taxon>Pezizomycotina</taxon>
        <taxon>Leotiomycetes</taxon>
        <taxon>Helotiales</taxon>
        <taxon>Drepanopezizaceae</taxon>
        <taxon>Diplocarpon</taxon>
    </lineage>
</organism>
<evidence type="ECO:0000256" key="1">
    <source>
        <dbReference type="ARBA" id="ARBA00004141"/>
    </source>
</evidence>
<dbReference type="InterPro" id="IPR011701">
    <property type="entry name" value="MFS"/>
</dbReference>
<dbReference type="AlphaFoldDB" id="A0A218YVL0"/>
<dbReference type="Pfam" id="PF07690">
    <property type="entry name" value="MFS_1"/>
    <property type="match status" value="1"/>
</dbReference>
<dbReference type="InterPro" id="IPR001958">
    <property type="entry name" value="Tet-R_TetA/multi-R_MdtG-like"/>
</dbReference>
<evidence type="ECO:0000313" key="9">
    <source>
        <dbReference type="EMBL" id="OWO98953.1"/>
    </source>
</evidence>
<evidence type="ECO:0000259" key="8">
    <source>
        <dbReference type="PROSITE" id="PS50850"/>
    </source>
</evidence>
<keyword evidence="4 7" id="KW-1133">Transmembrane helix</keyword>
<dbReference type="InParanoid" id="A0A218YVL0"/>
<feature type="region of interest" description="Disordered" evidence="6">
    <location>
        <begin position="1"/>
        <end position="50"/>
    </location>
</feature>
<dbReference type="PROSITE" id="PS50850">
    <property type="entry name" value="MFS"/>
    <property type="match status" value="1"/>
</dbReference>
<comment type="caution">
    <text evidence="9">The sequence shown here is derived from an EMBL/GenBank/DDBJ whole genome shotgun (WGS) entry which is preliminary data.</text>
</comment>
<feature type="transmembrane region" description="Helical" evidence="7">
    <location>
        <begin position="411"/>
        <end position="435"/>
    </location>
</feature>
<evidence type="ECO:0000256" key="2">
    <source>
        <dbReference type="ARBA" id="ARBA00022448"/>
    </source>
</evidence>
<evidence type="ECO:0000256" key="3">
    <source>
        <dbReference type="ARBA" id="ARBA00022692"/>
    </source>
</evidence>
<feature type="transmembrane region" description="Helical" evidence="7">
    <location>
        <begin position="217"/>
        <end position="241"/>
    </location>
</feature>
<dbReference type="OrthoDB" id="419616at2759"/>
<dbReference type="EMBL" id="MZNU01000373">
    <property type="protein sequence ID" value="OWO98953.1"/>
    <property type="molecule type" value="Genomic_DNA"/>
</dbReference>
<feature type="transmembrane region" description="Helical" evidence="7">
    <location>
        <begin position="142"/>
        <end position="163"/>
    </location>
</feature>
<feature type="compositionally biased region" description="Basic residues" evidence="6">
    <location>
        <begin position="542"/>
        <end position="551"/>
    </location>
</feature>
<dbReference type="InterPro" id="IPR036259">
    <property type="entry name" value="MFS_trans_sf"/>
</dbReference>
<keyword evidence="2" id="KW-0813">Transport</keyword>
<proteinExistence type="predicted"/>
<evidence type="ECO:0000256" key="5">
    <source>
        <dbReference type="ARBA" id="ARBA00023136"/>
    </source>
</evidence>
<dbReference type="InterPro" id="IPR020846">
    <property type="entry name" value="MFS_dom"/>
</dbReference>
<evidence type="ECO:0000256" key="6">
    <source>
        <dbReference type="SAM" id="MobiDB-lite"/>
    </source>
</evidence>
<dbReference type="GO" id="GO:0022857">
    <property type="term" value="F:transmembrane transporter activity"/>
    <property type="evidence" value="ECO:0007669"/>
    <property type="project" value="InterPro"/>
</dbReference>
<protein>
    <submittedName>
        <fullName evidence="9">MFS proteinral substrate transporter</fullName>
    </submittedName>
</protein>
<name>A0A218YVL0_9HELO</name>
<accession>A0A218YVL0</accession>
<feature type="transmembrane region" description="Helical" evidence="7">
    <location>
        <begin position="118"/>
        <end position="136"/>
    </location>
</feature>
<dbReference type="Proteomes" id="UP000242519">
    <property type="component" value="Unassembled WGS sequence"/>
</dbReference>
<feature type="transmembrane region" description="Helical" evidence="7">
    <location>
        <begin position="62"/>
        <end position="83"/>
    </location>
</feature>
<keyword evidence="3 7" id="KW-0812">Transmembrane</keyword>
<reference evidence="9 10" key="1">
    <citation type="submission" date="2017-04" db="EMBL/GenBank/DDBJ databases">
        <title>Draft genome sequence of Marssonina coronaria NL1: causal agent of apple blotch.</title>
        <authorList>
            <person name="Cheng Q."/>
        </authorList>
    </citation>
    <scope>NUCLEOTIDE SEQUENCE [LARGE SCALE GENOMIC DNA]</scope>
    <source>
        <strain evidence="9 10">NL1</strain>
    </source>
</reference>
<dbReference type="GO" id="GO:0016020">
    <property type="term" value="C:membrane"/>
    <property type="evidence" value="ECO:0007669"/>
    <property type="project" value="UniProtKB-SubCell"/>
</dbReference>
<evidence type="ECO:0000256" key="4">
    <source>
        <dbReference type="ARBA" id="ARBA00022989"/>
    </source>
</evidence>
<feature type="transmembrane region" description="Helical" evidence="7">
    <location>
        <begin position="272"/>
        <end position="299"/>
    </location>
</feature>
<feature type="domain" description="Major facilitator superfamily (MFS) profile" evidence="8">
    <location>
        <begin position="1"/>
        <end position="469"/>
    </location>
</feature>
<dbReference type="PRINTS" id="PR01035">
    <property type="entry name" value="TCRTETA"/>
</dbReference>
<feature type="transmembrane region" description="Helical" evidence="7">
    <location>
        <begin position="175"/>
        <end position="197"/>
    </location>
</feature>
<evidence type="ECO:0000313" key="10">
    <source>
        <dbReference type="Proteomes" id="UP000242519"/>
    </source>
</evidence>
<comment type="subcellular location">
    <subcellularLocation>
        <location evidence="1">Membrane</location>
        <topology evidence="1">Multi-pass membrane protein</topology>
    </subcellularLocation>
</comment>
<feature type="transmembrane region" description="Helical" evidence="7">
    <location>
        <begin position="347"/>
        <end position="366"/>
    </location>
</feature>
<keyword evidence="10" id="KW-1185">Reference proteome</keyword>
<dbReference type="Gene3D" id="1.20.1250.20">
    <property type="entry name" value="MFS general substrate transporter like domains"/>
    <property type="match status" value="1"/>
</dbReference>
<feature type="transmembrane region" description="Helical" evidence="7">
    <location>
        <begin position="311"/>
        <end position="335"/>
    </location>
</feature>
<dbReference type="PANTHER" id="PTHR23504:SF3">
    <property type="entry name" value="MAJOR FACILITATOR SUPERFAMILY (MFS) PROFILE DOMAIN-CONTAINING PROTEIN"/>
    <property type="match status" value="1"/>
</dbReference>
<dbReference type="SUPFAM" id="SSF103473">
    <property type="entry name" value="MFS general substrate transporter"/>
    <property type="match status" value="1"/>
</dbReference>
<keyword evidence="5 7" id="KW-0472">Membrane</keyword>
<feature type="transmembrane region" description="Helical" evidence="7">
    <location>
        <begin position="372"/>
        <end position="399"/>
    </location>
</feature>
<feature type="compositionally biased region" description="Low complexity" evidence="6">
    <location>
        <begin position="1"/>
        <end position="15"/>
    </location>
</feature>